<sequence>MASYFCMFLANVFISPDIRYTWPMRCIHAPHGTLPVPRYARMFDPPSFCSHFAPVVYSCHPPPPFVITMSRCPFFLSTATSRLLLC</sequence>
<accession>A0AAD4GHD6</accession>
<name>A0AAD4GHD6_BOLED</name>
<keyword evidence="2" id="KW-1185">Reference proteome</keyword>
<dbReference type="EMBL" id="WHUW01000006">
    <property type="protein sequence ID" value="KAF8444902.1"/>
    <property type="molecule type" value="Genomic_DNA"/>
</dbReference>
<evidence type="ECO:0000313" key="2">
    <source>
        <dbReference type="Proteomes" id="UP001194468"/>
    </source>
</evidence>
<protein>
    <submittedName>
        <fullName evidence="1">Uncharacterized protein</fullName>
    </submittedName>
</protein>
<gene>
    <name evidence="1" type="ORF">L210DRAFT_3052742</name>
</gene>
<proteinExistence type="predicted"/>
<reference evidence="1" key="2">
    <citation type="journal article" date="2020" name="Nat. Commun.">
        <title>Large-scale genome sequencing of mycorrhizal fungi provides insights into the early evolution of symbiotic traits.</title>
        <authorList>
            <person name="Miyauchi S."/>
            <person name="Kiss E."/>
            <person name="Kuo A."/>
            <person name="Drula E."/>
            <person name="Kohler A."/>
            <person name="Sanchez-Garcia M."/>
            <person name="Morin E."/>
            <person name="Andreopoulos B."/>
            <person name="Barry K.W."/>
            <person name="Bonito G."/>
            <person name="Buee M."/>
            <person name="Carver A."/>
            <person name="Chen C."/>
            <person name="Cichocki N."/>
            <person name="Clum A."/>
            <person name="Culley D."/>
            <person name="Crous P.W."/>
            <person name="Fauchery L."/>
            <person name="Girlanda M."/>
            <person name="Hayes R.D."/>
            <person name="Keri Z."/>
            <person name="LaButti K."/>
            <person name="Lipzen A."/>
            <person name="Lombard V."/>
            <person name="Magnuson J."/>
            <person name="Maillard F."/>
            <person name="Murat C."/>
            <person name="Nolan M."/>
            <person name="Ohm R.A."/>
            <person name="Pangilinan J."/>
            <person name="Pereira M.F."/>
            <person name="Perotto S."/>
            <person name="Peter M."/>
            <person name="Pfister S."/>
            <person name="Riley R."/>
            <person name="Sitrit Y."/>
            <person name="Stielow J.B."/>
            <person name="Szollosi G."/>
            <person name="Zifcakova L."/>
            <person name="Stursova M."/>
            <person name="Spatafora J.W."/>
            <person name="Tedersoo L."/>
            <person name="Vaario L.M."/>
            <person name="Yamada A."/>
            <person name="Yan M."/>
            <person name="Wang P."/>
            <person name="Xu J."/>
            <person name="Bruns T."/>
            <person name="Baldrian P."/>
            <person name="Vilgalys R."/>
            <person name="Dunand C."/>
            <person name="Henrissat B."/>
            <person name="Grigoriev I.V."/>
            <person name="Hibbett D."/>
            <person name="Nagy L.G."/>
            <person name="Martin F.M."/>
        </authorList>
    </citation>
    <scope>NUCLEOTIDE SEQUENCE</scope>
    <source>
        <strain evidence="1">BED1</strain>
    </source>
</reference>
<organism evidence="1 2">
    <name type="scientific">Boletus edulis BED1</name>
    <dbReference type="NCBI Taxonomy" id="1328754"/>
    <lineage>
        <taxon>Eukaryota</taxon>
        <taxon>Fungi</taxon>
        <taxon>Dikarya</taxon>
        <taxon>Basidiomycota</taxon>
        <taxon>Agaricomycotina</taxon>
        <taxon>Agaricomycetes</taxon>
        <taxon>Agaricomycetidae</taxon>
        <taxon>Boletales</taxon>
        <taxon>Boletineae</taxon>
        <taxon>Boletaceae</taxon>
        <taxon>Boletoideae</taxon>
        <taxon>Boletus</taxon>
    </lineage>
</organism>
<dbReference type="Proteomes" id="UP001194468">
    <property type="component" value="Unassembled WGS sequence"/>
</dbReference>
<evidence type="ECO:0000313" key="1">
    <source>
        <dbReference type="EMBL" id="KAF8444902.1"/>
    </source>
</evidence>
<comment type="caution">
    <text evidence="1">The sequence shown here is derived from an EMBL/GenBank/DDBJ whole genome shotgun (WGS) entry which is preliminary data.</text>
</comment>
<reference evidence="1" key="1">
    <citation type="submission" date="2019-10" db="EMBL/GenBank/DDBJ databases">
        <authorList>
            <consortium name="DOE Joint Genome Institute"/>
            <person name="Kuo A."/>
            <person name="Miyauchi S."/>
            <person name="Kiss E."/>
            <person name="Drula E."/>
            <person name="Kohler A."/>
            <person name="Sanchez-Garcia M."/>
            <person name="Andreopoulos B."/>
            <person name="Barry K.W."/>
            <person name="Bonito G."/>
            <person name="Buee M."/>
            <person name="Carver A."/>
            <person name="Chen C."/>
            <person name="Cichocki N."/>
            <person name="Clum A."/>
            <person name="Culley D."/>
            <person name="Crous P.W."/>
            <person name="Fauchery L."/>
            <person name="Girlanda M."/>
            <person name="Hayes R."/>
            <person name="Keri Z."/>
            <person name="LaButti K."/>
            <person name="Lipzen A."/>
            <person name="Lombard V."/>
            <person name="Magnuson J."/>
            <person name="Maillard F."/>
            <person name="Morin E."/>
            <person name="Murat C."/>
            <person name="Nolan M."/>
            <person name="Ohm R."/>
            <person name="Pangilinan J."/>
            <person name="Pereira M."/>
            <person name="Perotto S."/>
            <person name="Peter M."/>
            <person name="Riley R."/>
            <person name="Sitrit Y."/>
            <person name="Stielow B."/>
            <person name="Szollosi G."/>
            <person name="Zifcakova L."/>
            <person name="Stursova M."/>
            <person name="Spatafora J.W."/>
            <person name="Tedersoo L."/>
            <person name="Vaario L.-M."/>
            <person name="Yamada A."/>
            <person name="Yan M."/>
            <person name="Wang P."/>
            <person name="Xu J."/>
            <person name="Bruns T."/>
            <person name="Baldrian P."/>
            <person name="Vilgalys R."/>
            <person name="Henrissat B."/>
            <person name="Grigoriev I.V."/>
            <person name="Hibbett D."/>
            <person name="Nagy L.G."/>
            <person name="Martin F.M."/>
        </authorList>
    </citation>
    <scope>NUCLEOTIDE SEQUENCE</scope>
    <source>
        <strain evidence="1">BED1</strain>
    </source>
</reference>
<dbReference type="AlphaFoldDB" id="A0AAD4GHD6"/>